<dbReference type="Proteomes" id="UP000017984">
    <property type="component" value="Chromosome"/>
</dbReference>
<dbReference type="InterPro" id="IPR036866">
    <property type="entry name" value="RibonucZ/Hydroxyglut_hydro"/>
</dbReference>
<dbReference type="AlphaFoldDB" id="V6JXK1"/>
<dbReference type="HOGENOM" id="CLU_3012502_0_0_11"/>
<dbReference type="EMBL" id="AWQX01000267">
    <property type="protein sequence ID" value="EST24418.1"/>
    <property type="molecule type" value="Genomic_DNA"/>
</dbReference>
<protein>
    <submittedName>
        <fullName evidence="1">Uncharacterized protein</fullName>
    </submittedName>
</protein>
<dbReference type="PATRIC" id="fig|1352936.5.peg.6427"/>
<keyword evidence="2" id="KW-1185">Reference proteome</keyword>
<sequence>MALISCGADNPYGHPAPATVAALRAGGALVLRTDRDGELAVGGTGGAGGKVMVTRD</sequence>
<gene>
    <name evidence="1" type="ORF">M878_30870</name>
</gene>
<accession>V6JXK1</accession>
<name>V6JXK1_STRRC</name>
<comment type="caution">
    <text evidence="1">The sequence shown here is derived from an EMBL/GenBank/DDBJ whole genome shotgun (WGS) entry which is preliminary data.</text>
</comment>
<evidence type="ECO:0000313" key="2">
    <source>
        <dbReference type="Proteomes" id="UP000017984"/>
    </source>
</evidence>
<dbReference type="STRING" id="1352936.M878_30870"/>
<evidence type="ECO:0000313" key="1">
    <source>
        <dbReference type="EMBL" id="EST24418.1"/>
    </source>
</evidence>
<proteinExistence type="predicted"/>
<organism evidence="1 2">
    <name type="scientific">Streptomyces roseochromogenus subsp. oscitans DS 12.976</name>
    <dbReference type="NCBI Taxonomy" id="1352936"/>
    <lineage>
        <taxon>Bacteria</taxon>
        <taxon>Bacillati</taxon>
        <taxon>Actinomycetota</taxon>
        <taxon>Actinomycetes</taxon>
        <taxon>Kitasatosporales</taxon>
        <taxon>Streptomycetaceae</taxon>
        <taxon>Streptomyces</taxon>
    </lineage>
</organism>
<dbReference type="Gene3D" id="3.60.15.10">
    <property type="entry name" value="Ribonuclease Z/Hydroxyacylglutathione hydrolase-like"/>
    <property type="match status" value="1"/>
</dbReference>
<reference evidence="1 2" key="1">
    <citation type="journal article" date="2014" name="Genome Announc.">
        <title>Draft Genome Sequence of Streptomyces roseochromogenes subsp. oscitans DS 12.976, Producer of the Aminocoumarin Antibiotic Clorobiocin.</title>
        <authorList>
            <person name="Ruckert C."/>
            <person name="Kalinowski J."/>
            <person name="Heide L."/>
            <person name="Apel A.K."/>
        </authorList>
    </citation>
    <scope>NUCLEOTIDE SEQUENCE [LARGE SCALE GENOMIC DNA]</scope>
    <source>
        <strain evidence="1 2">DS 12.976</strain>
    </source>
</reference>